<protein>
    <submittedName>
        <fullName evidence="3">VOC family protein</fullName>
    </submittedName>
</protein>
<sequence length="89" mass="9969">MFELAPLGVRQRCFRTDDCHATFERIRAVGGEALREPIDQPYSVGACAFRDPSGTMLRFSRPRRRSTPAPRTGRYPAGEPMSSHTASAW</sequence>
<feature type="region of interest" description="Disordered" evidence="1">
    <location>
        <begin position="57"/>
        <end position="89"/>
    </location>
</feature>
<dbReference type="Proteomes" id="UP001589710">
    <property type="component" value="Unassembled WGS sequence"/>
</dbReference>
<accession>A0ABV5R834</accession>
<dbReference type="Pfam" id="PF00903">
    <property type="entry name" value="Glyoxalase"/>
    <property type="match status" value="1"/>
</dbReference>
<gene>
    <name evidence="3" type="ORF">ACFFTL_17310</name>
</gene>
<name>A0ABV5R834_9ACTN</name>
<dbReference type="SUPFAM" id="SSF54593">
    <property type="entry name" value="Glyoxalase/Bleomycin resistance protein/Dihydroxybiphenyl dioxygenase"/>
    <property type="match status" value="1"/>
</dbReference>
<dbReference type="InterPro" id="IPR029068">
    <property type="entry name" value="Glyas_Bleomycin-R_OHBP_Dase"/>
</dbReference>
<reference evidence="3 4" key="1">
    <citation type="submission" date="2024-09" db="EMBL/GenBank/DDBJ databases">
        <authorList>
            <person name="Sun Q."/>
            <person name="Mori K."/>
        </authorList>
    </citation>
    <scope>NUCLEOTIDE SEQUENCE [LARGE SCALE GENOMIC DNA]</scope>
    <source>
        <strain evidence="3 4">JCM 3331</strain>
    </source>
</reference>
<organism evidence="3 4">
    <name type="scientific">Streptomyces yanii</name>
    <dbReference type="NCBI Taxonomy" id="78510"/>
    <lineage>
        <taxon>Bacteria</taxon>
        <taxon>Bacillati</taxon>
        <taxon>Actinomycetota</taxon>
        <taxon>Actinomycetes</taxon>
        <taxon>Kitasatosporales</taxon>
        <taxon>Streptomycetaceae</taxon>
        <taxon>Streptomyces</taxon>
    </lineage>
</organism>
<evidence type="ECO:0000259" key="2">
    <source>
        <dbReference type="PROSITE" id="PS51819"/>
    </source>
</evidence>
<comment type="caution">
    <text evidence="3">The sequence shown here is derived from an EMBL/GenBank/DDBJ whole genome shotgun (WGS) entry which is preliminary data.</text>
</comment>
<feature type="domain" description="VOC" evidence="2">
    <location>
        <begin position="1"/>
        <end position="62"/>
    </location>
</feature>
<keyword evidence="4" id="KW-1185">Reference proteome</keyword>
<evidence type="ECO:0000313" key="4">
    <source>
        <dbReference type="Proteomes" id="UP001589710"/>
    </source>
</evidence>
<dbReference type="InterPro" id="IPR037523">
    <property type="entry name" value="VOC_core"/>
</dbReference>
<dbReference type="InterPro" id="IPR004360">
    <property type="entry name" value="Glyas_Fos-R_dOase_dom"/>
</dbReference>
<evidence type="ECO:0000313" key="3">
    <source>
        <dbReference type="EMBL" id="MFB9574013.1"/>
    </source>
</evidence>
<dbReference type="PROSITE" id="PS51819">
    <property type="entry name" value="VOC"/>
    <property type="match status" value="1"/>
</dbReference>
<dbReference type="Gene3D" id="3.10.180.10">
    <property type="entry name" value="2,3-Dihydroxybiphenyl 1,2-Dioxygenase, domain 1"/>
    <property type="match status" value="1"/>
</dbReference>
<evidence type="ECO:0000256" key="1">
    <source>
        <dbReference type="SAM" id="MobiDB-lite"/>
    </source>
</evidence>
<dbReference type="RefSeq" id="WP_386144027.1">
    <property type="nucleotide sequence ID" value="NZ_BAAAXD010000033.1"/>
</dbReference>
<dbReference type="EMBL" id="JBHMCG010000078">
    <property type="protein sequence ID" value="MFB9574013.1"/>
    <property type="molecule type" value="Genomic_DNA"/>
</dbReference>
<proteinExistence type="predicted"/>